<accession>A0A917XR24</accession>
<evidence type="ECO:0000256" key="1">
    <source>
        <dbReference type="SAM" id="Phobius"/>
    </source>
</evidence>
<sequence>MWDSKVTSWKSYIFLIASIVTSLSMILLGPVAQSTSETVTDIIAVFIIVGLIVSIVMSIVTFVSKREKKLIPSIALIITLLNIGVIIYLAWS</sequence>
<keyword evidence="1" id="KW-1133">Transmembrane helix</keyword>
<dbReference type="EMBL" id="BMOS01000002">
    <property type="protein sequence ID" value="GGN50017.1"/>
    <property type="molecule type" value="Genomic_DNA"/>
</dbReference>
<organism evidence="2 3">
    <name type="scientific">Oceanobacillus indicireducens</name>
    <dbReference type="NCBI Taxonomy" id="1004261"/>
    <lineage>
        <taxon>Bacteria</taxon>
        <taxon>Bacillati</taxon>
        <taxon>Bacillota</taxon>
        <taxon>Bacilli</taxon>
        <taxon>Bacillales</taxon>
        <taxon>Bacillaceae</taxon>
        <taxon>Oceanobacillus</taxon>
    </lineage>
</organism>
<reference evidence="2" key="2">
    <citation type="submission" date="2020-09" db="EMBL/GenBank/DDBJ databases">
        <authorList>
            <person name="Sun Q."/>
            <person name="Ohkuma M."/>
        </authorList>
    </citation>
    <scope>NUCLEOTIDE SEQUENCE</scope>
    <source>
        <strain evidence="2">JCM 17251</strain>
    </source>
</reference>
<protein>
    <submittedName>
        <fullName evidence="2">Uncharacterized protein</fullName>
    </submittedName>
</protein>
<evidence type="ECO:0000313" key="3">
    <source>
        <dbReference type="Proteomes" id="UP000624041"/>
    </source>
</evidence>
<reference evidence="2" key="1">
    <citation type="journal article" date="2014" name="Int. J. Syst. Evol. Microbiol.">
        <title>Complete genome sequence of Corynebacterium casei LMG S-19264T (=DSM 44701T), isolated from a smear-ripened cheese.</title>
        <authorList>
            <consortium name="US DOE Joint Genome Institute (JGI-PGF)"/>
            <person name="Walter F."/>
            <person name="Albersmeier A."/>
            <person name="Kalinowski J."/>
            <person name="Ruckert C."/>
        </authorList>
    </citation>
    <scope>NUCLEOTIDE SEQUENCE</scope>
    <source>
        <strain evidence="2">JCM 17251</strain>
    </source>
</reference>
<dbReference type="Proteomes" id="UP000624041">
    <property type="component" value="Unassembled WGS sequence"/>
</dbReference>
<feature type="transmembrane region" description="Helical" evidence="1">
    <location>
        <begin position="42"/>
        <end position="63"/>
    </location>
</feature>
<name>A0A917XR24_9BACI</name>
<dbReference type="AlphaFoldDB" id="A0A917XR24"/>
<dbReference type="RefSeq" id="WP_156854315.1">
    <property type="nucleotide sequence ID" value="NZ_BMOS01000002.1"/>
</dbReference>
<keyword evidence="1" id="KW-0472">Membrane</keyword>
<gene>
    <name evidence="2" type="ORF">GCM10007971_03120</name>
</gene>
<feature type="transmembrane region" description="Helical" evidence="1">
    <location>
        <begin position="12"/>
        <end position="30"/>
    </location>
</feature>
<keyword evidence="3" id="KW-1185">Reference proteome</keyword>
<feature type="transmembrane region" description="Helical" evidence="1">
    <location>
        <begin position="70"/>
        <end position="91"/>
    </location>
</feature>
<proteinExistence type="predicted"/>
<keyword evidence="1" id="KW-0812">Transmembrane</keyword>
<comment type="caution">
    <text evidence="2">The sequence shown here is derived from an EMBL/GenBank/DDBJ whole genome shotgun (WGS) entry which is preliminary data.</text>
</comment>
<evidence type="ECO:0000313" key="2">
    <source>
        <dbReference type="EMBL" id="GGN50017.1"/>
    </source>
</evidence>